<dbReference type="PANTHER" id="PTHR12770">
    <property type="entry name" value="RUS1 FAMILY PROTEIN C16ORF58"/>
    <property type="match status" value="1"/>
</dbReference>
<keyword evidence="9" id="KW-1185">Reference proteome</keyword>
<comment type="subcellular location">
    <subcellularLocation>
        <location evidence="1">Membrane</location>
    </subcellularLocation>
</comment>
<accession>A0A6H0XRW1</accession>
<dbReference type="OrthoDB" id="364779at2759"/>
<evidence type="ECO:0000256" key="4">
    <source>
        <dbReference type="ARBA" id="ARBA00022989"/>
    </source>
</evidence>
<evidence type="ECO:0000256" key="2">
    <source>
        <dbReference type="ARBA" id="ARBA00007558"/>
    </source>
</evidence>
<feature type="domain" description="Protein root UVB sensitive/RUS" evidence="7">
    <location>
        <begin position="38"/>
        <end position="275"/>
    </location>
</feature>
<organism evidence="8 9">
    <name type="scientific">Peltaster fructicola</name>
    <dbReference type="NCBI Taxonomy" id="286661"/>
    <lineage>
        <taxon>Eukaryota</taxon>
        <taxon>Fungi</taxon>
        <taxon>Dikarya</taxon>
        <taxon>Ascomycota</taxon>
        <taxon>Pezizomycotina</taxon>
        <taxon>Dothideomycetes</taxon>
        <taxon>Dothideomycetes incertae sedis</taxon>
        <taxon>Peltaster</taxon>
    </lineage>
</organism>
<keyword evidence="5 6" id="KW-0472">Membrane</keyword>
<proteinExistence type="inferred from homology"/>
<reference evidence="8 9" key="1">
    <citation type="journal article" date="2016" name="Sci. Rep.">
        <title>Peltaster fructicola genome reveals evolution from an invasive phytopathogen to an ectophytic parasite.</title>
        <authorList>
            <person name="Xu C."/>
            <person name="Chen H."/>
            <person name="Gleason M.L."/>
            <person name="Xu J.R."/>
            <person name="Liu H."/>
            <person name="Zhang R."/>
            <person name="Sun G."/>
        </authorList>
    </citation>
    <scope>NUCLEOTIDE SEQUENCE [LARGE SCALE GENOMIC DNA]</scope>
    <source>
        <strain evidence="8 9">LNHT1506</strain>
    </source>
</reference>
<name>A0A6H0XRW1_9PEZI</name>
<dbReference type="PANTHER" id="PTHR12770:SF31">
    <property type="entry name" value="RUS FAMILY MEMBER 1"/>
    <property type="match status" value="1"/>
</dbReference>
<evidence type="ECO:0000259" key="7">
    <source>
        <dbReference type="Pfam" id="PF04884"/>
    </source>
</evidence>
<evidence type="ECO:0000256" key="5">
    <source>
        <dbReference type="ARBA" id="ARBA00023136"/>
    </source>
</evidence>
<dbReference type="Pfam" id="PF04884">
    <property type="entry name" value="UVB_sens_prot"/>
    <property type="match status" value="1"/>
</dbReference>
<dbReference type="AlphaFoldDB" id="A0A6H0XRW1"/>
<gene>
    <name evidence="8" type="ORF">AMS68_002991</name>
</gene>
<dbReference type="GO" id="GO:0016020">
    <property type="term" value="C:membrane"/>
    <property type="evidence" value="ECO:0007669"/>
    <property type="project" value="UniProtKB-SubCell"/>
</dbReference>
<evidence type="ECO:0000313" key="8">
    <source>
        <dbReference type="EMBL" id="QIW97473.1"/>
    </source>
</evidence>
<evidence type="ECO:0000256" key="1">
    <source>
        <dbReference type="ARBA" id="ARBA00004370"/>
    </source>
</evidence>
<protein>
    <recommendedName>
        <fullName evidence="7">Protein root UVB sensitive/RUS domain-containing protein</fullName>
    </recommendedName>
</protein>
<evidence type="ECO:0000256" key="6">
    <source>
        <dbReference type="SAM" id="Phobius"/>
    </source>
</evidence>
<keyword evidence="4 6" id="KW-1133">Transmembrane helix</keyword>
<dbReference type="InterPro" id="IPR006968">
    <property type="entry name" value="RUS_fam"/>
</dbReference>
<dbReference type="InterPro" id="IPR054549">
    <property type="entry name" value="UVB_sens_RUS_dom"/>
</dbReference>
<keyword evidence="3 6" id="KW-0812">Transmembrane</keyword>
<feature type="transmembrane region" description="Helical" evidence="6">
    <location>
        <begin position="214"/>
        <end position="243"/>
    </location>
</feature>
<comment type="similarity">
    <text evidence="2">Belongs to the RUS1 family.</text>
</comment>
<dbReference type="Proteomes" id="UP000503462">
    <property type="component" value="Chromosome 2"/>
</dbReference>
<evidence type="ECO:0000256" key="3">
    <source>
        <dbReference type="ARBA" id="ARBA00022692"/>
    </source>
</evidence>
<evidence type="ECO:0000313" key="9">
    <source>
        <dbReference type="Proteomes" id="UP000503462"/>
    </source>
</evidence>
<dbReference type="EMBL" id="CP051140">
    <property type="protein sequence ID" value="QIW97473.1"/>
    <property type="molecule type" value="Genomic_DNA"/>
</dbReference>
<sequence length="454" mass="49139">MTEYVETDEVGTPMQTYLISTNEKENEDRVDIVRPAAAQQTLWQVVLDIFLPAGFPNSVTNDYIEYQIYDSLQAFASSIAGLLSSRAVLSTLGVGDASSSATNAVIFNVLQESLGRLATIGFAYRLGTTLEPECKMYRLLADVLNDFAFVLDCLSPVLPSWLSVLALSFAGVLRALCGVAAGSSKASLSAHFAKWGNLGELNAKDSSQETIISLLGMLAGTVVVSYINTPFATWTALIALLAVHLEMNRRAVRAVALKSLNRQRAGLMFHRLCKNEVPTPQDVSIEEHIFELGGTLRAADGGAIGHCTIGCKLEVFLRSSGTVSSTGAVKINKNAMASLNRAFVGVKHILWYDVSLATRKIKIFVALKNHAGPRDILLAWWHAVALASLVHDQRRGTSVDPESTSNVVERSLKVAVGLIETYASRLQSVGWDLDASVILTRPAPRLDIKDMSLS</sequence>